<comment type="caution">
    <text evidence="1">The sequence shown here is derived from an EMBL/GenBank/DDBJ whole genome shotgun (WGS) entry which is preliminary data.</text>
</comment>
<gene>
    <name evidence="1" type="ORF">AB4Y32_40210</name>
</gene>
<organism evidence="1 2">
    <name type="scientific">Paraburkholderia phymatum</name>
    <dbReference type="NCBI Taxonomy" id="148447"/>
    <lineage>
        <taxon>Bacteria</taxon>
        <taxon>Pseudomonadati</taxon>
        <taxon>Pseudomonadota</taxon>
        <taxon>Betaproteobacteria</taxon>
        <taxon>Burkholderiales</taxon>
        <taxon>Burkholderiaceae</taxon>
        <taxon>Paraburkholderia</taxon>
    </lineage>
</organism>
<evidence type="ECO:0000313" key="1">
    <source>
        <dbReference type="EMBL" id="MEX3937855.1"/>
    </source>
</evidence>
<name>A0ACC6UDQ7_9BURK</name>
<evidence type="ECO:0000313" key="2">
    <source>
        <dbReference type="Proteomes" id="UP001558850"/>
    </source>
</evidence>
<dbReference type="EMBL" id="JBFRCH010000085">
    <property type="protein sequence ID" value="MEX3937855.1"/>
    <property type="molecule type" value="Genomic_DNA"/>
</dbReference>
<keyword evidence="2" id="KW-1185">Reference proteome</keyword>
<feature type="non-terminal residue" evidence="1">
    <location>
        <position position="352"/>
    </location>
</feature>
<proteinExistence type="predicted"/>
<accession>A0ACC6UDQ7</accession>
<dbReference type="Proteomes" id="UP001558850">
    <property type="component" value="Unassembled WGS sequence"/>
</dbReference>
<sequence>MKEIFFLYFVLLSPFLGVNVMASGNTANGQQPKQWSLFWGGDWRAGDYVVSVDESGLARLTLFDTANNENAHGAGILEGSGDLYDRKAAEEVRQALCDPNSQAGRGLEVTPTDAPAIFSASCNVNGEVQERKGHIALLPEELFKKATKNAGLVHADLVRSGRKKIWINASVLKVEKQGNDFIVTVRIINCGKEALSFRRPDIWSGKSREETLSVGAVNLDHSGYGGWEFDLAGQPLENKAEFKDEVVILEGGGFRDFAFRAKPKDQSKAGDYAFSLDAWLYIDWMEGREKRRAHVDFYSGTDGRTIIKMDRDYPSTPKEREEWEATHRTSMLLQPVGPGETFAEDGLYRAVR</sequence>
<protein>
    <submittedName>
        <fullName evidence="1">Uncharacterized protein</fullName>
    </submittedName>
</protein>
<reference evidence="1" key="1">
    <citation type="submission" date="2024-07" db="EMBL/GenBank/DDBJ databases">
        <title>A survey of Mimosa microsymbionts across Brazilian biomes reveals a high diversity of Paraburkholderia nodulating endemic species, but also that Cupriavidus is common as a symbiont of widespread species.</title>
        <authorList>
            <person name="Rouws L."/>
            <person name="Barauna A."/>
            <person name="Beukes C."/>
            <person name="Rouws J.R.C."/>
            <person name="De Faria S.M."/>
            <person name="Gross E."/>
            <person name="Bueno Dos Reis Junior F."/>
            <person name="Simon M.F."/>
            <person name="Maluk M."/>
            <person name="Odee D.W."/>
            <person name="Kenicer G."/>
            <person name="Young J.P.W."/>
            <person name="Reis V.M."/>
            <person name="Zilli J."/>
            <person name="James E.K."/>
        </authorList>
    </citation>
    <scope>NUCLEOTIDE SEQUENCE</scope>
    <source>
        <strain evidence="1">EG181B</strain>
    </source>
</reference>